<sequence length="92" mass="10182">MYPTGMTLGESLHYIDPETNTEHFATLIGPADGKGQLHLNVHYPGKLEARRAALSKQVTGGTCHPVDFTHAPLTPKAPSLFKQVRKFIDEQR</sequence>
<name>A0A2T3W3W1_9DEIO</name>
<gene>
    <name evidence="1" type="ORF">C8263_16955</name>
</gene>
<accession>A0A2T3W3W1</accession>
<protein>
    <submittedName>
        <fullName evidence="1">Uncharacterized protein</fullName>
    </submittedName>
</protein>
<evidence type="ECO:0000313" key="2">
    <source>
        <dbReference type="Proteomes" id="UP000240317"/>
    </source>
</evidence>
<evidence type="ECO:0000313" key="1">
    <source>
        <dbReference type="EMBL" id="PTA66591.1"/>
    </source>
</evidence>
<organism evidence="1 2">
    <name type="scientific">Deinococcus arcticus</name>
    <dbReference type="NCBI Taxonomy" id="2136176"/>
    <lineage>
        <taxon>Bacteria</taxon>
        <taxon>Thermotogati</taxon>
        <taxon>Deinococcota</taxon>
        <taxon>Deinococci</taxon>
        <taxon>Deinococcales</taxon>
        <taxon>Deinococcaceae</taxon>
        <taxon>Deinococcus</taxon>
    </lineage>
</organism>
<dbReference type="Proteomes" id="UP000240317">
    <property type="component" value="Unassembled WGS sequence"/>
</dbReference>
<reference evidence="1 2" key="1">
    <citation type="submission" date="2018-03" db="EMBL/GenBank/DDBJ databases">
        <title>Draft genome of Deinococcus sp. OD32.</title>
        <authorList>
            <person name="Wang X.-P."/>
            <person name="Du Z.-J."/>
        </authorList>
    </citation>
    <scope>NUCLEOTIDE SEQUENCE [LARGE SCALE GENOMIC DNA]</scope>
    <source>
        <strain evidence="1 2">OD32</strain>
    </source>
</reference>
<comment type="caution">
    <text evidence="1">The sequence shown here is derived from an EMBL/GenBank/DDBJ whole genome shotgun (WGS) entry which is preliminary data.</text>
</comment>
<keyword evidence="2" id="KW-1185">Reference proteome</keyword>
<dbReference type="EMBL" id="PYSV01000024">
    <property type="protein sequence ID" value="PTA66591.1"/>
    <property type="molecule type" value="Genomic_DNA"/>
</dbReference>
<proteinExistence type="predicted"/>
<dbReference type="AlphaFoldDB" id="A0A2T3W3W1"/>